<dbReference type="EMBL" id="MG273660">
    <property type="protein sequence ID" value="QES95299.1"/>
    <property type="molecule type" value="Genomic_DNA"/>
</dbReference>
<gene>
    <name evidence="7" type="primary">rps3</name>
</gene>
<evidence type="ECO:0000256" key="3">
    <source>
        <dbReference type="ARBA" id="ARBA00023274"/>
    </source>
</evidence>
<dbReference type="InterPro" id="IPR015946">
    <property type="entry name" value="KH_dom-like_a/b"/>
</dbReference>
<keyword evidence="7" id="KW-0934">Plastid</keyword>
<dbReference type="Gene3D" id="3.30.300.20">
    <property type="match status" value="1"/>
</dbReference>
<organism evidence="7">
    <name type="scientific">Nitzschia sp.</name>
    <name type="common">in: diatoms</name>
    <dbReference type="NCBI Taxonomy" id="1884248"/>
    <lineage>
        <taxon>Eukaryota</taxon>
        <taxon>Sar</taxon>
        <taxon>Stramenopiles</taxon>
        <taxon>Ochrophyta</taxon>
        <taxon>Bacillariophyta</taxon>
        <taxon>Bacillariophyceae</taxon>
        <taxon>Bacillariophycidae</taxon>
        <taxon>Bacillariales</taxon>
        <taxon>Bacillariaceae</taxon>
        <taxon>Nitzschia</taxon>
    </lineage>
</organism>
<dbReference type="InterPro" id="IPR036419">
    <property type="entry name" value="Ribosomal_S3_C_sf"/>
</dbReference>
<dbReference type="NCBIfam" id="TIGR01009">
    <property type="entry name" value="rpsC_bact"/>
    <property type="match status" value="1"/>
</dbReference>
<dbReference type="InterPro" id="IPR057258">
    <property type="entry name" value="Ribosomal_uS3"/>
</dbReference>
<proteinExistence type="inferred from homology"/>
<dbReference type="PROSITE" id="PS00548">
    <property type="entry name" value="RIBOSOMAL_S3"/>
    <property type="match status" value="1"/>
</dbReference>
<dbReference type="InterPro" id="IPR001351">
    <property type="entry name" value="Ribosomal_uS3_C"/>
</dbReference>
<evidence type="ECO:0000256" key="5">
    <source>
        <dbReference type="RuleBase" id="RU003624"/>
    </source>
</evidence>
<name>A0A5J6DUI2_9STRA</name>
<dbReference type="InterPro" id="IPR005704">
    <property type="entry name" value="Ribosomal_uS3_bac-typ"/>
</dbReference>
<dbReference type="GO" id="GO:0003723">
    <property type="term" value="F:RNA binding"/>
    <property type="evidence" value="ECO:0007669"/>
    <property type="project" value="InterPro"/>
</dbReference>
<protein>
    <recommendedName>
        <fullName evidence="4">Small ribosomal subunit protein uS3c</fullName>
    </recommendedName>
</protein>
<dbReference type="SUPFAM" id="SSF54821">
    <property type="entry name" value="Ribosomal protein S3 C-terminal domain"/>
    <property type="match status" value="1"/>
</dbReference>
<keyword evidence="3 5" id="KW-0687">Ribonucleoprotein</keyword>
<dbReference type="PANTHER" id="PTHR11760">
    <property type="entry name" value="30S/40S RIBOSOMAL PROTEIN S3"/>
    <property type="match status" value="1"/>
</dbReference>
<evidence type="ECO:0000259" key="6">
    <source>
        <dbReference type="Pfam" id="PF00189"/>
    </source>
</evidence>
<dbReference type="InterPro" id="IPR009019">
    <property type="entry name" value="KH_sf_prok-type"/>
</dbReference>
<dbReference type="HAMAP" id="MF_01309_B">
    <property type="entry name" value="Ribosomal_uS3_B"/>
    <property type="match status" value="1"/>
</dbReference>
<accession>A0A5J6DUI2</accession>
<dbReference type="Gene3D" id="3.30.1140.32">
    <property type="entry name" value="Ribosomal protein S3, C-terminal domain"/>
    <property type="match status" value="1"/>
</dbReference>
<reference evidence="7" key="1">
    <citation type="journal article" date="2019" name="Am. J. Bot.">
        <title>A single loss of photosynthesis in the diatom order Bacillariales (Bacillariophyta).</title>
        <authorList>
            <person name="Onyshchenko A."/>
            <person name="Ruck E.C."/>
            <person name="Nakov T."/>
            <person name="Alverson A.J."/>
        </authorList>
    </citation>
    <scope>NUCLEOTIDE SEQUENCE</scope>
    <source>
        <strain evidence="7">Nitz4</strain>
    </source>
</reference>
<sequence length="206" mass="24354">MGQKINSLGFRLGKIKKHKSIWYSKFNKYQTILKEDIFIRQYLENLKLNFLNILILREEINNKILIVIEVSNLKSLDLDIKTIINNIKKKLKISEKILIKFNEIKNIFKNSRAITYLIITQLQKRISYKKIINNILSKIKKEKIGGIKISIAGRINGAELARYEWFKKGRIPLQTLRADIDFNFSKLYTSYGILGIKVWIFKKELY</sequence>
<geneLocation type="plastid" evidence="7"/>
<dbReference type="GO" id="GO:0003735">
    <property type="term" value="F:structural constituent of ribosome"/>
    <property type="evidence" value="ECO:0007669"/>
    <property type="project" value="InterPro"/>
</dbReference>
<dbReference type="AlphaFoldDB" id="A0A5J6DUI2"/>
<dbReference type="GO" id="GO:0022627">
    <property type="term" value="C:cytosolic small ribosomal subunit"/>
    <property type="evidence" value="ECO:0007669"/>
    <property type="project" value="TreeGrafter"/>
</dbReference>
<evidence type="ECO:0000256" key="4">
    <source>
        <dbReference type="ARBA" id="ARBA00035154"/>
    </source>
</evidence>
<evidence type="ECO:0000313" key="7">
    <source>
        <dbReference type="EMBL" id="QES95299.1"/>
    </source>
</evidence>
<comment type="similarity">
    <text evidence="1 5">Belongs to the universal ribosomal protein uS3 family.</text>
</comment>
<dbReference type="GO" id="GO:0006412">
    <property type="term" value="P:translation"/>
    <property type="evidence" value="ECO:0007669"/>
    <property type="project" value="InterPro"/>
</dbReference>
<dbReference type="SUPFAM" id="SSF54814">
    <property type="entry name" value="Prokaryotic type KH domain (KH-domain type II)"/>
    <property type="match status" value="1"/>
</dbReference>
<evidence type="ECO:0000256" key="1">
    <source>
        <dbReference type="ARBA" id="ARBA00010761"/>
    </source>
</evidence>
<dbReference type="InterPro" id="IPR018280">
    <property type="entry name" value="Ribosomal_uS3_CS"/>
</dbReference>
<dbReference type="PANTHER" id="PTHR11760:SF19">
    <property type="entry name" value="SMALL RIBOSOMAL SUBUNIT PROTEIN US3C"/>
    <property type="match status" value="1"/>
</dbReference>
<keyword evidence="2 5" id="KW-0689">Ribosomal protein</keyword>
<feature type="domain" description="Small ribosomal subunit protein uS3 C-terminal" evidence="6">
    <location>
        <begin position="118"/>
        <end position="200"/>
    </location>
</feature>
<evidence type="ECO:0000256" key="2">
    <source>
        <dbReference type="ARBA" id="ARBA00022980"/>
    </source>
</evidence>
<dbReference type="Pfam" id="PF00189">
    <property type="entry name" value="Ribosomal_S3_C"/>
    <property type="match status" value="1"/>
</dbReference>